<evidence type="ECO:0000313" key="2">
    <source>
        <dbReference type="EMBL" id="QNQ12201.1"/>
    </source>
</evidence>
<organism evidence="2 3">
    <name type="scientific">Sphingomonas alpina</name>
    <dbReference type="NCBI Taxonomy" id="653931"/>
    <lineage>
        <taxon>Bacteria</taxon>
        <taxon>Pseudomonadati</taxon>
        <taxon>Pseudomonadota</taxon>
        <taxon>Alphaproteobacteria</taxon>
        <taxon>Sphingomonadales</taxon>
        <taxon>Sphingomonadaceae</taxon>
        <taxon>Sphingomonas</taxon>
    </lineage>
</organism>
<dbReference type="InterPro" id="IPR040596">
    <property type="entry name" value="RNase_II_C_S1"/>
</dbReference>
<dbReference type="GO" id="GO:0006402">
    <property type="term" value="P:mRNA catabolic process"/>
    <property type="evidence" value="ECO:0007669"/>
    <property type="project" value="TreeGrafter"/>
</dbReference>
<dbReference type="InterPro" id="IPR050180">
    <property type="entry name" value="RNR_Ribonuclease"/>
</dbReference>
<dbReference type="InterPro" id="IPR001900">
    <property type="entry name" value="RNase_II/R"/>
</dbReference>
<proteinExistence type="predicted"/>
<dbReference type="PANTHER" id="PTHR23355:SF9">
    <property type="entry name" value="DIS3-LIKE EXONUCLEASE 2"/>
    <property type="match status" value="1"/>
</dbReference>
<gene>
    <name evidence="2" type="ORF">H3Z74_22965</name>
</gene>
<evidence type="ECO:0000259" key="1">
    <source>
        <dbReference type="SMART" id="SM00955"/>
    </source>
</evidence>
<protein>
    <submittedName>
        <fullName evidence="2">RNB domain-containing ribonuclease</fullName>
    </submittedName>
</protein>
<dbReference type="Proteomes" id="UP000516148">
    <property type="component" value="Chromosome"/>
</dbReference>
<dbReference type="InterPro" id="IPR012340">
    <property type="entry name" value="NA-bd_OB-fold"/>
</dbReference>
<dbReference type="PANTHER" id="PTHR23355">
    <property type="entry name" value="RIBONUCLEASE"/>
    <property type="match status" value="1"/>
</dbReference>
<dbReference type="SUPFAM" id="SSF50249">
    <property type="entry name" value="Nucleic acid-binding proteins"/>
    <property type="match status" value="1"/>
</dbReference>
<name>A0A7H0LR98_9SPHN</name>
<dbReference type="Pfam" id="PF00773">
    <property type="entry name" value="RNB"/>
    <property type="match status" value="1"/>
</dbReference>
<dbReference type="KEGG" id="spap:H3Z74_22965"/>
<dbReference type="GO" id="GO:0004540">
    <property type="term" value="F:RNA nuclease activity"/>
    <property type="evidence" value="ECO:0007669"/>
    <property type="project" value="InterPro"/>
</dbReference>
<keyword evidence="3" id="KW-1185">Reference proteome</keyword>
<dbReference type="SMART" id="SM00955">
    <property type="entry name" value="RNB"/>
    <property type="match status" value="1"/>
</dbReference>
<evidence type="ECO:0000313" key="3">
    <source>
        <dbReference type="Proteomes" id="UP000516148"/>
    </source>
</evidence>
<sequence length="461" mass="49514">MKALADPDNALAHGLATIRDQFQVPDAFPAPVLAAAEIAAARAPAQHVDRTDRRFVTLDPAASTDLDQAFAIEPSGADLLLHYAIADVAWFVDDGDALDTEAWQRGTTRYLPDGKAGLYPPILAEGAASLLPTGPRPAVIFTVRVAPDGGVRLDGAERAIIRSAAKLAYDSVRDSDLPAGFAELAGRIQAAEDRRGAARVDPPEQEVAALGDGTYQLAFRPLLESENRNAAMSLATNMAIADALQAHHTGLFRVMAEPDARAVKRLRHTASAFGLTWPDAMPLTEYERTLDAIDPRQAAFMLAIRRAGMGASYVPYRDGVVPWHAAMAATYAHATAPLRRLADRYVVRATLAIANGQTVPDVVTEAFTRLPQVMARADALSGRIDRAVIDLAEAVMLHGQEGQVFPAVVTDVTDHGARMQLRDLPVVANVSAHNVTPGDALRVRLTAADREQRTLSFERIN</sequence>
<reference evidence="2 3" key="1">
    <citation type="submission" date="2020-09" db="EMBL/GenBank/DDBJ databases">
        <title>Sphingomonas sp., a new species isolated from pork steak.</title>
        <authorList>
            <person name="Heidler von Heilborn D."/>
        </authorList>
    </citation>
    <scope>NUCLEOTIDE SEQUENCE [LARGE SCALE GENOMIC DNA]</scope>
    <source>
        <strain evidence="3">S8-3T</strain>
    </source>
</reference>
<dbReference type="Pfam" id="PF18614">
    <property type="entry name" value="RNase_II_C_S1"/>
    <property type="match status" value="1"/>
</dbReference>
<dbReference type="GO" id="GO:0005829">
    <property type="term" value="C:cytosol"/>
    <property type="evidence" value="ECO:0007669"/>
    <property type="project" value="TreeGrafter"/>
</dbReference>
<dbReference type="EMBL" id="CP061038">
    <property type="protein sequence ID" value="QNQ12201.1"/>
    <property type="molecule type" value="Genomic_DNA"/>
</dbReference>
<dbReference type="GO" id="GO:0003723">
    <property type="term" value="F:RNA binding"/>
    <property type="evidence" value="ECO:0007669"/>
    <property type="project" value="InterPro"/>
</dbReference>
<feature type="domain" description="RNB" evidence="1">
    <location>
        <begin position="47"/>
        <end position="356"/>
    </location>
</feature>
<dbReference type="AlphaFoldDB" id="A0A7H0LR98"/>
<accession>A0A7H0LR98</accession>